<evidence type="ECO:0000256" key="7">
    <source>
        <dbReference type="ARBA" id="ARBA00022630"/>
    </source>
</evidence>
<dbReference type="FunFam" id="2.40.110.10:FF:000003">
    <property type="entry name" value="Acyl-coenzyme A oxidase"/>
    <property type="match status" value="1"/>
</dbReference>
<dbReference type="InterPro" id="IPR009100">
    <property type="entry name" value="AcylCoA_DH/oxidase_NM_dom_sf"/>
</dbReference>
<dbReference type="FunFam" id="1.20.140.10:FF:000015">
    <property type="entry name" value="Acyl-coenzyme A oxidase"/>
    <property type="match status" value="1"/>
</dbReference>
<dbReference type="Proteomes" id="UP000596902">
    <property type="component" value="Unassembled WGS sequence"/>
</dbReference>
<dbReference type="Pfam" id="PF02770">
    <property type="entry name" value="Acyl-CoA_dh_M"/>
    <property type="match status" value="1"/>
</dbReference>
<dbReference type="InterPro" id="IPR012258">
    <property type="entry name" value="Acyl-CoA_oxidase"/>
</dbReference>
<evidence type="ECO:0000259" key="15">
    <source>
        <dbReference type="Pfam" id="PF14749"/>
    </source>
</evidence>
<evidence type="ECO:0000256" key="3">
    <source>
        <dbReference type="ARBA" id="ARBA00004275"/>
    </source>
</evidence>
<reference evidence="17" key="1">
    <citation type="submission" date="2020-01" db="EMBL/GenBank/DDBJ databases">
        <authorList>
            <person name="Feng Z.H.Z."/>
        </authorList>
    </citation>
    <scope>NUCLEOTIDE SEQUENCE</scope>
    <source>
        <strain evidence="17">CBS107.38</strain>
    </source>
</reference>
<evidence type="ECO:0000259" key="14">
    <source>
        <dbReference type="Pfam" id="PF02770"/>
    </source>
</evidence>
<dbReference type="PANTHER" id="PTHR10909:SF250">
    <property type="entry name" value="PEROXISOMAL ACYL-COENZYME A OXIDASE 1"/>
    <property type="match status" value="1"/>
</dbReference>
<keyword evidence="10" id="KW-0560">Oxidoreductase</keyword>
<dbReference type="InterPro" id="IPR006091">
    <property type="entry name" value="Acyl-CoA_Oxase/DH_mid-dom"/>
</dbReference>
<dbReference type="FunFam" id="1.20.140.10:FF:000013">
    <property type="entry name" value="Acyl-coenzyme A oxidase"/>
    <property type="match status" value="1"/>
</dbReference>
<evidence type="ECO:0000256" key="10">
    <source>
        <dbReference type="ARBA" id="ARBA00023002"/>
    </source>
</evidence>
<gene>
    <name evidence="17" type="ORF">GT037_003657</name>
</gene>
<dbReference type="GO" id="GO:0005777">
    <property type="term" value="C:peroxisome"/>
    <property type="evidence" value="ECO:0007669"/>
    <property type="project" value="UniProtKB-SubCell"/>
</dbReference>
<dbReference type="GO" id="GO:0003997">
    <property type="term" value="F:acyl-CoA oxidase activity"/>
    <property type="evidence" value="ECO:0007669"/>
    <property type="project" value="UniProtKB-EC"/>
</dbReference>
<feature type="domain" description="Acyl-CoA oxidase C-terminal" evidence="13">
    <location>
        <begin position="511"/>
        <end position="678"/>
    </location>
</feature>
<evidence type="ECO:0000313" key="18">
    <source>
        <dbReference type="Proteomes" id="UP000596902"/>
    </source>
</evidence>
<keyword evidence="11" id="KW-0443">Lipid metabolism</keyword>
<dbReference type="Gene3D" id="1.20.140.10">
    <property type="entry name" value="Butyryl-CoA Dehydrogenase, subunit A, domain 3"/>
    <property type="match status" value="2"/>
</dbReference>
<dbReference type="Pfam" id="PF01756">
    <property type="entry name" value="ACOX"/>
    <property type="match status" value="1"/>
</dbReference>
<comment type="catalytic activity">
    <reaction evidence="1">
        <text>a 2,3-saturated acyl-CoA + O2 = a (2E)-enoyl-CoA + H2O2</text>
        <dbReference type="Rhea" id="RHEA:38959"/>
        <dbReference type="ChEBI" id="CHEBI:15379"/>
        <dbReference type="ChEBI" id="CHEBI:16240"/>
        <dbReference type="ChEBI" id="CHEBI:58856"/>
        <dbReference type="ChEBI" id="CHEBI:65111"/>
        <dbReference type="EC" id="1.3.3.6"/>
    </reaction>
</comment>
<feature type="domain" description="Acyl-coenzyme A oxidase N-terminal" evidence="15">
    <location>
        <begin position="33"/>
        <end position="146"/>
    </location>
</feature>
<proteinExistence type="inferred from homology"/>
<dbReference type="Pfam" id="PF22924">
    <property type="entry name" value="ACOX_C_alpha1"/>
    <property type="match status" value="1"/>
</dbReference>
<evidence type="ECO:0000256" key="12">
    <source>
        <dbReference type="ARBA" id="ARBA00023140"/>
    </source>
</evidence>
<reference evidence="17" key="2">
    <citation type="submission" date="2020-08" db="EMBL/GenBank/DDBJ databases">
        <title>Draft Genome Sequence of Cumin Blight Pathogen Alternaria burnsii.</title>
        <authorList>
            <person name="Feng Z."/>
        </authorList>
    </citation>
    <scope>NUCLEOTIDE SEQUENCE</scope>
    <source>
        <strain evidence="17">CBS107.38</strain>
    </source>
</reference>
<dbReference type="InterPro" id="IPR029320">
    <property type="entry name" value="Acyl-CoA_ox_N"/>
</dbReference>
<dbReference type="SUPFAM" id="SSF56645">
    <property type="entry name" value="Acyl-CoA dehydrogenase NM domain-like"/>
    <property type="match status" value="1"/>
</dbReference>
<dbReference type="GO" id="GO:0055088">
    <property type="term" value="P:lipid homeostasis"/>
    <property type="evidence" value="ECO:0007669"/>
    <property type="project" value="TreeGrafter"/>
</dbReference>
<dbReference type="InterPro" id="IPR055060">
    <property type="entry name" value="ACOX_C_alpha1"/>
</dbReference>
<comment type="cofactor">
    <cofactor evidence="2">
        <name>FAD</name>
        <dbReference type="ChEBI" id="CHEBI:57692"/>
    </cofactor>
</comment>
<comment type="subcellular location">
    <subcellularLocation>
        <location evidence="3">Peroxisome</location>
    </subcellularLocation>
</comment>
<dbReference type="GO" id="GO:0071949">
    <property type="term" value="F:FAD binding"/>
    <property type="evidence" value="ECO:0007669"/>
    <property type="project" value="InterPro"/>
</dbReference>
<dbReference type="Pfam" id="PF14749">
    <property type="entry name" value="Acyl-CoA_ox_N"/>
    <property type="match status" value="1"/>
</dbReference>
<dbReference type="GeneID" id="62201882"/>
<dbReference type="InterPro" id="IPR046373">
    <property type="entry name" value="Acyl-CoA_Oxase/DH_mid-dom_sf"/>
</dbReference>
<keyword evidence="18" id="KW-1185">Reference proteome</keyword>
<keyword evidence="12" id="KW-0576">Peroxisome</keyword>
<evidence type="ECO:0000256" key="8">
    <source>
        <dbReference type="ARBA" id="ARBA00022827"/>
    </source>
</evidence>
<dbReference type="Gene3D" id="1.10.540.10">
    <property type="entry name" value="Acyl-CoA dehydrogenase/oxidase, N-terminal domain"/>
    <property type="match status" value="1"/>
</dbReference>
<evidence type="ECO:0000313" key="17">
    <source>
        <dbReference type="EMBL" id="KAF7678276.1"/>
    </source>
</evidence>
<keyword evidence="9" id="KW-0276">Fatty acid metabolism</keyword>
<dbReference type="GO" id="GO:0005504">
    <property type="term" value="F:fatty acid binding"/>
    <property type="evidence" value="ECO:0007669"/>
    <property type="project" value="TreeGrafter"/>
</dbReference>
<feature type="domain" description="Acyl-CoA oxidase/dehydrogenase middle" evidence="14">
    <location>
        <begin position="148"/>
        <end position="257"/>
    </location>
</feature>
<evidence type="ECO:0000259" key="16">
    <source>
        <dbReference type="Pfam" id="PF22924"/>
    </source>
</evidence>
<feature type="domain" description="Acyl-CoA oxidase C-alpha1" evidence="16">
    <location>
        <begin position="289"/>
        <end position="471"/>
    </location>
</feature>
<dbReference type="Gene3D" id="2.40.110.10">
    <property type="entry name" value="Butyryl-CoA Dehydrogenase, subunit A, domain 2"/>
    <property type="match status" value="1"/>
</dbReference>
<comment type="pathway">
    <text evidence="4">Lipid metabolism; peroxisomal fatty acid beta-oxidation.</text>
</comment>
<evidence type="ECO:0000256" key="11">
    <source>
        <dbReference type="ARBA" id="ARBA00023098"/>
    </source>
</evidence>
<comment type="similarity">
    <text evidence="5">Belongs to the acyl-CoA oxidase family.</text>
</comment>
<dbReference type="InterPro" id="IPR036250">
    <property type="entry name" value="AcylCo_DH-like_C"/>
</dbReference>
<evidence type="ECO:0000259" key="13">
    <source>
        <dbReference type="Pfam" id="PF01756"/>
    </source>
</evidence>
<sequence length="900" mass="101068">MKPTPDWVKQLKPSGVQGHELLKAERANSNVPVQELQVLLHTQDVIDRRNKILDILKSEKVFDKSQNYFMGRIDRFERALAREKRLRILKKQHNWSLEEFRAATELVGEPGPYGLHDSMFKVTLEGQGTPEQQEKWLTKANEYKIIGCYAQTELGHGSNVRGLETTATWNKDDKTFTIHSPHLTASKWWIGSLGRTANHAVVMAQLVIDGKSYGPAPFCVQIRDLKTHEPLENIHIGDIGPKFGYNTMDNGFLLFNHVKVPHISMLAKYTFVDPNTNKFGRRGSPSLVYGTLTWVRSTIVMQAGSVLARGVTIATRYCAVRRQFQDRDAPAGVDETPVLNYTMVQIRLLPLLAATFALHFTGKSMMDMYQENQKKIAQGNATNAPSKRGAGPEEVQSGSDMLADLHASSCALKSLSSSIAAEGLEVCRRACGGHGYSSFSGIGPWYSDYLPTTTWEGDNYMLTQQVARYMLKSARSVLKGDKPTNDTTQILSEFYSRREIGCAFDVIGSDSDLVAAFAWRVSFLTFEASKHRDEQKKPWNDLLVDFYRLSKAHAQYMVVKNNLSALKNIEKEGKVDKAIFDVLMKLFRLFALHTLEQEGSEFYASGACSKHQISLARTNTVMNLLKEIRPHAVKLADAWGFDDWVLDSSLGRADGKVYEDMFYRASELNPLNNYTVDPYPDSDVLFKRAGVVLAFLQPISTESDEASANEKIDLLPTAITANVLGIKTARQYRAANIEYKKRHLVICETEDLARVNVKQMLKFLEGENIDGKWDIGAYREVEIFDLEKSSKAAETIMVALMQPSPAGAADLDAWYREEHNQQMSEQPSWLRTCRYSLVSQQTSTSGGSEGFQELSFLAIHEFGEGEQLGDSVKALEPISEWTMKVMKDAVGIDAAIYRRT</sequence>
<name>A0A8H7EH18_9PLEO</name>
<organism evidence="17 18">
    <name type="scientific">Alternaria burnsii</name>
    <dbReference type="NCBI Taxonomy" id="1187904"/>
    <lineage>
        <taxon>Eukaryota</taxon>
        <taxon>Fungi</taxon>
        <taxon>Dikarya</taxon>
        <taxon>Ascomycota</taxon>
        <taxon>Pezizomycotina</taxon>
        <taxon>Dothideomycetes</taxon>
        <taxon>Pleosporomycetidae</taxon>
        <taxon>Pleosporales</taxon>
        <taxon>Pleosporineae</taxon>
        <taxon>Pleosporaceae</taxon>
        <taxon>Alternaria</taxon>
        <taxon>Alternaria sect. Alternaria</taxon>
    </lineage>
</organism>
<comment type="caution">
    <text evidence="17">The sequence shown here is derived from an EMBL/GenBank/DDBJ whole genome shotgun (WGS) entry which is preliminary data.</text>
</comment>
<dbReference type="InterPro" id="IPR037069">
    <property type="entry name" value="AcylCoA_DH/ox_N_sf"/>
</dbReference>
<dbReference type="EC" id="1.3.3.6" evidence="6"/>
<evidence type="ECO:0000256" key="2">
    <source>
        <dbReference type="ARBA" id="ARBA00001974"/>
    </source>
</evidence>
<keyword evidence="8" id="KW-0274">FAD</keyword>
<protein>
    <recommendedName>
        <fullName evidence="6">acyl-CoA oxidase</fullName>
        <ecNumber evidence="6">1.3.3.6</ecNumber>
    </recommendedName>
</protein>
<dbReference type="SUPFAM" id="SSF47203">
    <property type="entry name" value="Acyl-CoA dehydrogenase C-terminal domain-like"/>
    <property type="match status" value="2"/>
</dbReference>
<evidence type="ECO:0000256" key="4">
    <source>
        <dbReference type="ARBA" id="ARBA00004846"/>
    </source>
</evidence>
<evidence type="ECO:0000256" key="6">
    <source>
        <dbReference type="ARBA" id="ARBA00012870"/>
    </source>
</evidence>
<keyword evidence="7" id="KW-0285">Flavoprotein</keyword>
<dbReference type="PANTHER" id="PTHR10909">
    <property type="entry name" value="ELECTRON TRANSPORT OXIDOREDUCTASE"/>
    <property type="match status" value="1"/>
</dbReference>
<dbReference type="GO" id="GO:0033540">
    <property type="term" value="P:fatty acid beta-oxidation using acyl-CoA oxidase"/>
    <property type="evidence" value="ECO:0007669"/>
    <property type="project" value="UniProtKB-UniPathway"/>
</dbReference>
<dbReference type="AlphaFoldDB" id="A0A8H7EH18"/>
<dbReference type="EMBL" id="JAAABM010000004">
    <property type="protein sequence ID" value="KAF7678276.1"/>
    <property type="molecule type" value="Genomic_DNA"/>
</dbReference>
<dbReference type="UniPathway" id="UPA00661"/>
<dbReference type="InterPro" id="IPR002655">
    <property type="entry name" value="Acyl-CoA_oxidase_C"/>
</dbReference>
<evidence type="ECO:0000256" key="5">
    <source>
        <dbReference type="ARBA" id="ARBA00006288"/>
    </source>
</evidence>
<dbReference type="RefSeq" id="XP_038788411.1">
    <property type="nucleotide sequence ID" value="XM_038928704.1"/>
</dbReference>
<accession>A0A8H7EH18</accession>
<evidence type="ECO:0000256" key="9">
    <source>
        <dbReference type="ARBA" id="ARBA00022832"/>
    </source>
</evidence>
<evidence type="ECO:0000256" key="1">
    <source>
        <dbReference type="ARBA" id="ARBA00001201"/>
    </source>
</evidence>